<dbReference type="Proteomes" id="UP000718564">
    <property type="component" value="Unassembled WGS sequence"/>
</dbReference>
<protein>
    <submittedName>
        <fullName evidence="1">Uncharacterized protein</fullName>
    </submittedName>
</protein>
<keyword evidence="2" id="KW-1185">Reference proteome</keyword>
<reference evidence="1 2" key="1">
    <citation type="submission" date="2018-06" db="EMBL/GenBank/DDBJ databases">
        <title>Comparative genomics of Brasilonema spp. strains.</title>
        <authorList>
            <person name="Alvarenga D.O."/>
            <person name="Fiore M.F."/>
            <person name="Varani A.M."/>
        </authorList>
    </citation>
    <scope>NUCLEOTIDE SEQUENCE [LARGE SCALE GENOMIC DNA]</scope>
    <source>
        <strain evidence="1 2">SPC951</strain>
    </source>
</reference>
<gene>
    <name evidence="1" type="ORF">DP116_26605</name>
</gene>
<evidence type="ECO:0000313" key="1">
    <source>
        <dbReference type="EMBL" id="NMG22814.1"/>
    </source>
</evidence>
<accession>A0ABX1PE99</accession>
<name>A0ABX1PE99_9CYAN</name>
<proteinExistence type="predicted"/>
<organism evidence="1 2">
    <name type="scientific">Brasilonema bromeliae SPC951</name>
    <dbReference type="NCBI Taxonomy" id="385972"/>
    <lineage>
        <taxon>Bacteria</taxon>
        <taxon>Bacillati</taxon>
        <taxon>Cyanobacteriota</taxon>
        <taxon>Cyanophyceae</taxon>
        <taxon>Nostocales</taxon>
        <taxon>Scytonemataceae</taxon>
        <taxon>Brasilonema</taxon>
        <taxon>Bromeliae group (in: Brasilonema)</taxon>
    </lineage>
</organism>
<dbReference type="EMBL" id="QMEB01000321">
    <property type="protein sequence ID" value="NMG22814.1"/>
    <property type="molecule type" value="Genomic_DNA"/>
</dbReference>
<evidence type="ECO:0000313" key="2">
    <source>
        <dbReference type="Proteomes" id="UP000718564"/>
    </source>
</evidence>
<sequence>MFIGDFGIKKCSFYQLSVTSYQLSVSCPVVHCSLFTVHCSLFDKPQINLRPEAISKLKFVRLFSRLELKFRPNNSFSQC</sequence>
<comment type="caution">
    <text evidence="1">The sequence shown here is derived from an EMBL/GenBank/DDBJ whole genome shotgun (WGS) entry which is preliminary data.</text>
</comment>